<gene>
    <name evidence="11" type="ORF">KC01_LOCUS31428</name>
</gene>
<dbReference type="AlphaFoldDB" id="A0AAV2LTJ5"/>
<dbReference type="GO" id="GO:0005666">
    <property type="term" value="C:RNA polymerase III complex"/>
    <property type="evidence" value="ECO:0007669"/>
    <property type="project" value="TreeGrafter"/>
</dbReference>
<dbReference type="Gene3D" id="1.10.10.60">
    <property type="entry name" value="Homeodomain-like"/>
    <property type="match status" value="1"/>
</dbReference>
<dbReference type="GO" id="GO:0003899">
    <property type="term" value="F:DNA-directed RNA polymerase activity"/>
    <property type="evidence" value="ECO:0007669"/>
    <property type="project" value="InterPro"/>
</dbReference>
<proteinExistence type="inferred from homology"/>
<keyword evidence="12" id="KW-1185">Reference proteome</keyword>
<protein>
    <recommendedName>
        <fullName evidence="2">DNA-directed RNA polymerases I, II, and III subunit RPABC5</fullName>
    </recommendedName>
    <alternativeName>
        <fullName evidence="9">DNA-directed RNA polymerase III subunit L</fullName>
    </alternativeName>
</protein>
<comment type="subcellular location">
    <subcellularLocation>
        <location evidence="1">Nucleus</location>
    </subcellularLocation>
</comment>
<dbReference type="GO" id="GO:0005736">
    <property type="term" value="C:RNA polymerase I complex"/>
    <property type="evidence" value="ECO:0007669"/>
    <property type="project" value="TreeGrafter"/>
</dbReference>
<evidence type="ECO:0000256" key="8">
    <source>
        <dbReference type="ARBA" id="ARBA00054640"/>
    </source>
</evidence>
<organism evidence="11 12">
    <name type="scientific">Knipowitschia caucasica</name>
    <name type="common">Caucasian dwarf goby</name>
    <name type="synonym">Pomatoschistus caucasicus</name>
    <dbReference type="NCBI Taxonomy" id="637954"/>
    <lineage>
        <taxon>Eukaryota</taxon>
        <taxon>Metazoa</taxon>
        <taxon>Chordata</taxon>
        <taxon>Craniata</taxon>
        <taxon>Vertebrata</taxon>
        <taxon>Euteleostomi</taxon>
        <taxon>Actinopterygii</taxon>
        <taxon>Neopterygii</taxon>
        <taxon>Teleostei</taxon>
        <taxon>Neoteleostei</taxon>
        <taxon>Acanthomorphata</taxon>
        <taxon>Gobiaria</taxon>
        <taxon>Gobiiformes</taxon>
        <taxon>Gobioidei</taxon>
        <taxon>Gobiidae</taxon>
        <taxon>Gobiinae</taxon>
        <taxon>Knipowitschia</taxon>
    </lineage>
</organism>
<evidence type="ECO:0000256" key="6">
    <source>
        <dbReference type="ARBA" id="ARBA00023163"/>
    </source>
</evidence>
<dbReference type="InterPro" id="IPR020789">
    <property type="entry name" value="RNA_pol_suN_Zn-BS"/>
</dbReference>
<dbReference type="Pfam" id="PF01194">
    <property type="entry name" value="RNA_pol_N"/>
    <property type="match status" value="1"/>
</dbReference>
<dbReference type="GO" id="GO:0005665">
    <property type="term" value="C:RNA polymerase II, core complex"/>
    <property type="evidence" value="ECO:0007669"/>
    <property type="project" value="TreeGrafter"/>
</dbReference>
<dbReference type="PANTHER" id="PTHR23431:SF3">
    <property type="entry name" value="DNA-DIRECTED RNA POLYMERASES I, II, AND III SUBUNIT RPABC5"/>
    <property type="match status" value="1"/>
</dbReference>
<dbReference type="GO" id="GO:0008270">
    <property type="term" value="F:zinc ion binding"/>
    <property type="evidence" value="ECO:0007669"/>
    <property type="project" value="InterPro"/>
</dbReference>
<evidence type="ECO:0000256" key="4">
    <source>
        <dbReference type="ARBA" id="ARBA00022723"/>
    </source>
</evidence>
<accession>A0AAV2LTJ5</accession>
<dbReference type="InterPro" id="IPR000268">
    <property type="entry name" value="RPABC5/Rpb10"/>
</dbReference>
<dbReference type="SUPFAM" id="SSF46924">
    <property type="entry name" value="RNA polymerase subunit RPB10"/>
    <property type="match status" value="1"/>
</dbReference>
<dbReference type="InterPro" id="IPR023580">
    <property type="entry name" value="RNA_pol_su_RPB10"/>
</dbReference>
<evidence type="ECO:0000256" key="10">
    <source>
        <dbReference type="SAM" id="MobiDB-lite"/>
    </source>
</evidence>
<keyword evidence="5" id="KW-0862">Zinc</keyword>
<dbReference type="GO" id="GO:0006366">
    <property type="term" value="P:transcription by RNA polymerase II"/>
    <property type="evidence" value="ECO:0007669"/>
    <property type="project" value="TreeGrafter"/>
</dbReference>
<evidence type="ECO:0000256" key="3">
    <source>
        <dbReference type="ARBA" id="ARBA00022478"/>
    </source>
</evidence>
<feature type="compositionally biased region" description="Low complexity" evidence="10">
    <location>
        <begin position="78"/>
        <end position="93"/>
    </location>
</feature>
<evidence type="ECO:0000313" key="11">
    <source>
        <dbReference type="EMBL" id="CAL1603810.1"/>
    </source>
</evidence>
<sequence length="223" mass="23963">MLKRFRERITSSPLLKSESELTLQSPPGWDTPVSETMEAKAKSGAPAVPKAASKAEKKEAPKKAPEPAPATPEPEVAPPQDGAADAEAAGEAPATDSFEQLKPYLLGGAIIAAGAILLSDEKACILEPQTPRFGIILKAYIRATETVVTDADGTITMIIPIRCFTCGKIVGNKWEAYLGLLQAEYTEGDALDALGLKRYCCRRMLLSHVDLIEKLLNYAPLEK</sequence>
<comment type="function">
    <text evidence="8">DNA-dependent RNA polymerase catalyzes the transcription of DNA into RNA using the four ribonucleoside triphosphates as substrates. Common component of RNA polymerases I, II and III which synthesize ribosomal RNA precursors, mRNA precursors and many functional non-coding RNAs, and a small RNAs, such as 5S rRNA and tRNAs, respectively.</text>
</comment>
<feature type="compositionally biased region" description="Low complexity" evidence="10">
    <location>
        <begin position="42"/>
        <end position="52"/>
    </location>
</feature>
<dbReference type="Proteomes" id="UP001497482">
    <property type="component" value="Chromosome 4"/>
</dbReference>
<dbReference type="GO" id="GO:0003677">
    <property type="term" value="F:DNA binding"/>
    <property type="evidence" value="ECO:0007669"/>
    <property type="project" value="InterPro"/>
</dbReference>
<dbReference type="GO" id="GO:0042797">
    <property type="term" value="P:tRNA transcription by RNA polymerase III"/>
    <property type="evidence" value="ECO:0007669"/>
    <property type="project" value="TreeGrafter"/>
</dbReference>
<keyword evidence="6" id="KW-0804">Transcription</keyword>
<keyword evidence="4" id="KW-0479">Metal-binding</keyword>
<dbReference type="PROSITE" id="PS01112">
    <property type="entry name" value="RNA_POL_N_8KD"/>
    <property type="match status" value="1"/>
</dbReference>
<feature type="compositionally biased region" description="Pro residues" evidence="10">
    <location>
        <begin position="66"/>
        <end position="77"/>
    </location>
</feature>
<dbReference type="PANTHER" id="PTHR23431">
    <property type="entry name" value="DNA-DIRECTED RNA POLYMERASES I, II, AND III SUBUNIT RPABC5 FAMILY MEMBER"/>
    <property type="match status" value="1"/>
</dbReference>
<feature type="compositionally biased region" description="Polar residues" evidence="10">
    <location>
        <begin position="10"/>
        <end position="25"/>
    </location>
</feature>
<evidence type="ECO:0000256" key="9">
    <source>
        <dbReference type="ARBA" id="ARBA00078853"/>
    </source>
</evidence>
<name>A0AAV2LTJ5_KNICA</name>
<dbReference type="FunFam" id="1.10.10.60:FF:000024">
    <property type="entry name" value="DNA-directed RNA polymerases I, II, and III subunit"/>
    <property type="match status" value="1"/>
</dbReference>
<reference evidence="11 12" key="1">
    <citation type="submission" date="2024-04" db="EMBL/GenBank/DDBJ databases">
        <authorList>
            <person name="Waldvogel A.-M."/>
            <person name="Schoenle A."/>
        </authorList>
    </citation>
    <scope>NUCLEOTIDE SEQUENCE [LARGE SCALE GENOMIC DNA]</scope>
</reference>
<feature type="compositionally biased region" description="Basic and acidic residues" evidence="10">
    <location>
        <begin position="53"/>
        <end position="65"/>
    </location>
</feature>
<evidence type="ECO:0000313" key="12">
    <source>
        <dbReference type="Proteomes" id="UP001497482"/>
    </source>
</evidence>
<dbReference type="NCBIfam" id="NF003089">
    <property type="entry name" value="PRK04016.1"/>
    <property type="match status" value="1"/>
</dbReference>
<evidence type="ECO:0000256" key="1">
    <source>
        <dbReference type="ARBA" id="ARBA00004123"/>
    </source>
</evidence>
<keyword evidence="3" id="KW-0240">DNA-directed RNA polymerase</keyword>
<dbReference type="EMBL" id="OZ035826">
    <property type="protein sequence ID" value="CAL1603810.1"/>
    <property type="molecule type" value="Genomic_DNA"/>
</dbReference>
<dbReference type="HAMAP" id="MF_00250">
    <property type="entry name" value="RNApol_arch_Rpo10"/>
    <property type="match status" value="1"/>
</dbReference>
<dbReference type="GO" id="GO:0006360">
    <property type="term" value="P:transcription by RNA polymerase I"/>
    <property type="evidence" value="ECO:0007669"/>
    <property type="project" value="TreeGrafter"/>
</dbReference>
<evidence type="ECO:0000256" key="5">
    <source>
        <dbReference type="ARBA" id="ARBA00022833"/>
    </source>
</evidence>
<feature type="region of interest" description="Disordered" evidence="10">
    <location>
        <begin position="1"/>
        <end position="93"/>
    </location>
</feature>
<evidence type="ECO:0000256" key="7">
    <source>
        <dbReference type="ARBA" id="ARBA00025720"/>
    </source>
</evidence>
<evidence type="ECO:0000256" key="2">
    <source>
        <dbReference type="ARBA" id="ARBA00020813"/>
    </source>
</evidence>
<comment type="similarity">
    <text evidence="7">Belongs to the archaeal Rpo10/eukaryotic RPB10 RNA polymerase subunit family.</text>
</comment>